<protein>
    <submittedName>
        <fullName evidence="1">Activating molecule in BECN1-regulated autophagy protein</fullName>
    </submittedName>
</protein>
<evidence type="ECO:0000313" key="1">
    <source>
        <dbReference type="EMBL" id="MCI15524.1"/>
    </source>
</evidence>
<sequence>MTEATSIGYLQYPPPSFFVTNVQPAEHVTSSSESPNVSLPFFFVPSYTVDESREELPHASHDVGSGRIQIESSAVVQFQTNTNATEQYDATVSPMDTVSEMTTNSPAHTTFSNGMGVGIRNLTVDGMETDETRPAEGSQHRN</sequence>
<dbReference type="AlphaFoldDB" id="A0A392PUM4"/>
<dbReference type="EMBL" id="LXQA010096852">
    <property type="protein sequence ID" value="MCI15524.1"/>
    <property type="molecule type" value="Genomic_DNA"/>
</dbReference>
<feature type="non-terminal residue" evidence="1">
    <location>
        <position position="142"/>
    </location>
</feature>
<comment type="caution">
    <text evidence="1">The sequence shown here is derived from an EMBL/GenBank/DDBJ whole genome shotgun (WGS) entry which is preliminary data.</text>
</comment>
<keyword evidence="2" id="KW-1185">Reference proteome</keyword>
<name>A0A392PUM4_9FABA</name>
<accession>A0A392PUM4</accession>
<reference evidence="1 2" key="1">
    <citation type="journal article" date="2018" name="Front. Plant Sci.">
        <title>Red Clover (Trifolium pratense) and Zigzag Clover (T. medium) - A Picture of Genomic Similarities and Differences.</title>
        <authorList>
            <person name="Dluhosova J."/>
            <person name="Istvanek J."/>
            <person name="Nedelnik J."/>
            <person name="Repkova J."/>
        </authorList>
    </citation>
    <scope>NUCLEOTIDE SEQUENCE [LARGE SCALE GENOMIC DNA]</scope>
    <source>
        <strain evidence="2">cv. 10/8</strain>
        <tissue evidence="1">Leaf</tissue>
    </source>
</reference>
<organism evidence="1 2">
    <name type="scientific">Trifolium medium</name>
    <dbReference type="NCBI Taxonomy" id="97028"/>
    <lineage>
        <taxon>Eukaryota</taxon>
        <taxon>Viridiplantae</taxon>
        <taxon>Streptophyta</taxon>
        <taxon>Embryophyta</taxon>
        <taxon>Tracheophyta</taxon>
        <taxon>Spermatophyta</taxon>
        <taxon>Magnoliopsida</taxon>
        <taxon>eudicotyledons</taxon>
        <taxon>Gunneridae</taxon>
        <taxon>Pentapetalae</taxon>
        <taxon>rosids</taxon>
        <taxon>fabids</taxon>
        <taxon>Fabales</taxon>
        <taxon>Fabaceae</taxon>
        <taxon>Papilionoideae</taxon>
        <taxon>50 kb inversion clade</taxon>
        <taxon>NPAAA clade</taxon>
        <taxon>Hologalegina</taxon>
        <taxon>IRL clade</taxon>
        <taxon>Trifolieae</taxon>
        <taxon>Trifolium</taxon>
    </lineage>
</organism>
<proteinExistence type="predicted"/>
<dbReference type="Proteomes" id="UP000265520">
    <property type="component" value="Unassembled WGS sequence"/>
</dbReference>
<evidence type="ECO:0000313" key="2">
    <source>
        <dbReference type="Proteomes" id="UP000265520"/>
    </source>
</evidence>